<sequence>MLAVAFSDKIGEKIGGKSSKGATTGIFIVFIMTWFAGASVYGTFEVYMYMGFADNEIFLLIFGIILGCFNSRHMKN</sequence>
<reference evidence="2 3" key="1">
    <citation type="submission" date="2024-04" db="EMBL/GenBank/DDBJ databases">
        <title>Tritrichomonas musculus Genome.</title>
        <authorList>
            <person name="Alves-Ferreira E."/>
            <person name="Grigg M."/>
            <person name="Lorenzi H."/>
            <person name="Galac M."/>
        </authorList>
    </citation>
    <scope>NUCLEOTIDE SEQUENCE [LARGE SCALE GENOMIC DNA]</scope>
    <source>
        <strain evidence="2 3">EAF2021</strain>
    </source>
</reference>
<proteinExistence type="predicted"/>
<protein>
    <submittedName>
        <fullName evidence="2">Uncharacterized protein</fullName>
    </submittedName>
</protein>
<dbReference type="EMBL" id="JAPFFF010000037">
    <property type="protein sequence ID" value="KAK8842946.1"/>
    <property type="molecule type" value="Genomic_DNA"/>
</dbReference>
<keyword evidence="3" id="KW-1185">Reference proteome</keyword>
<evidence type="ECO:0000313" key="2">
    <source>
        <dbReference type="EMBL" id="KAK8842946.1"/>
    </source>
</evidence>
<organism evidence="2 3">
    <name type="scientific">Tritrichomonas musculus</name>
    <dbReference type="NCBI Taxonomy" id="1915356"/>
    <lineage>
        <taxon>Eukaryota</taxon>
        <taxon>Metamonada</taxon>
        <taxon>Parabasalia</taxon>
        <taxon>Tritrichomonadida</taxon>
        <taxon>Tritrichomonadidae</taxon>
        <taxon>Tritrichomonas</taxon>
    </lineage>
</organism>
<dbReference type="Proteomes" id="UP001470230">
    <property type="component" value="Unassembled WGS sequence"/>
</dbReference>
<keyword evidence="1" id="KW-1133">Transmembrane helix</keyword>
<comment type="caution">
    <text evidence="2">The sequence shown here is derived from an EMBL/GenBank/DDBJ whole genome shotgun (WGS) entry which is preliminary data.</text>
</comment>
<evidence type="ECO:0000313" key="3">
    <source>
        <dbReference type="Proteomes" id="UP001470230"/>
    </source>
</evidence>
<accession>A0ABR2HAQ3</accession>
<keyword evidence="1" id="KW-0472">Membrane</keyword>
<gene>
    <name evidence="2" type="ORF">M9Y10_025812</name>
</gene>
<feature type="transmembrane region" description="Helical" evidence="1">
    <location>
        <begin position="21"/>
        <end position="41"/>
    </location>
</feature>
<name>A0ABR2HAQ3_9EUKA</name>
<feature type="transmembrane region" description="Helical" evidence="1">
    <location>
        <begin position="47"/>
        <end position="69"/>
    </location>
</feature>
<keyword evidence="1" id="KW-0812">Transmembrane</keyword>
<evidence type="ECO:0000256" key="1">
    <source>
        <dbReference type="SAM" id="Phobius"/>
    </source>
</evidence>